<dbReference type="OrthoDB" id="9796381at2"/>
<evidence type="ECO:0000313" key="3">
    <source>
        <dbReference type="Proteomes" id="UP000027142"/>
    </source>
</evidence>
<dbReference type="PANTHER" id="PTHR43072">
    <property type="entry name" value="N-ACETYLTRANSFERASE"/>
    <property type="match status" value="1"/>
</dbReference>
<dbReference type="CDD" id="cd04301">
    <property type="entry name" value="NAT_SF"/>
    <property type="match status" value="1"/>
</dbReference>
<dbReference type="PROSITE" id="PS51186">
    <property type="entry name" value="GNAT"/>
    <property type="match status" value="1"/>
</dbReference>
<evidence type="ECO:0000259" key="1">
    <source>
        <dbReference type="PROSITE" id="PS51186"/>
    </source>
</evidence>
<gene>
    <name evidence="2" type="ORF">BleG1_3300</name>
</gene>
<dbReference type="EMBL" id="CP003923">
    <property type="protein sequence ID" value="AIC95847.1"/>
    <property type="molecule type" value="Genomic_DNA"/>
</dbReference>
<organism evidence="2 3">
    <name type="scientific">Shouchella lehensis G1</name>
    <dbReference type="NCBI Taxonomy" id="1246626"/>
    <lineage>
        <taxon>Bacteria</taxon>
        <taxon>Bacillati</taxon>
        <taxon>Bacillota</taxon>
        <taxon>Bacilli</taxon>
        <taxon>Bacillales</taxon>
        <taxon>Bacillaceae</taxon>
        <taxon>Shouchella</taxon>
    </lineage>
</organism>
<dbReference type="RefSeq" id="WP_038483229.1">
    <property type="nucleotide sequence ID" value="NZ_CP003923.1"/>
</dbReference>
<dbReference type="PATRIC" id="fig|1246626.3.peg.3277"/>
<proteinExistence type="predicted"/>
<keyword evidence="3" id="KW-1185">Reference proteome</keyword>
<dbReference type="eggNOG" id="COG0456">
    <property type="taxonomic scope" value="Bacteria"/>
</dbReference>
<evidence type="ECO:0000313" key="2">
    <source>
        <dbReference type="EMBL" id="AIC95847.1"/>
    </source>
</evidence>
<dbReference type="SUPFAM" id="SSF55729">
    <property type="entry name" value="Acyl-CoA N-acyltransferases (Nat)"/>
    <property type="match status" value="1"/>
</dbReference>
<dbReference type="AlphaFoldDB" id="A0A060M087"/>
<sequence>MIRKAMKQDLVKIEEMAIRATKKMNAEGSDQWDKHYPTIAHFTKDLQLGTLFVYEQDGIVVGSITIDQSFAPEYANASLRWSEQQQFAGTFHRLLVDPNARKAGIAGALIAFAENLSHHKGLTAMQVDTYSLNEKAQQLFEKYGYEKVGTLQFPEKEAIFFGFEKQLI</sequence>
<dbReference type="PANTHER" id="PTHR43072:SF60">
    <property type="entry name" value="L-2,4-DIAMINOBUTYRIC ACID ACETYLTRANSFERASE"/>
    <property type="match status" value="1"/>
</dbReference>
<dbReference type="InterPro" id="IPR000182">
    <property type="entry name" value="GNAT_dom"/>
</dbReference>
<accession>A0A060M087</accession>
<dbReference type="Gene3D" id="3.40.630.30">
    <property type="match status" value="1"/>
</dbReference>
<dbReference type="Proteomes" id="UP000027142">
    <property type="component" value="Chromosome"/>
</dbReference>
<dbReference type="InterPro" id="IPR016181">
    <property type="entry name" value="Acyl_CoA_acyltransferase"/>
</dbReference>
<keyword evidence="2" id="KW-0808">Transferase</keyword>
<feature type="domain" description="N-acetyltransferase" evidence="1">
    <location>
        <begin position="1"/>
        <end position="168"/>
    </location>
</feature>
<reference evidence="2 3" key="1">
    <citation type="journal article" date="2014" name="Gene">
        <title>A comparative genomic analysis of the alkalitolerant soil bacterium Bacillus lehensis G1.</title>
        <authorList>
            <person name="Noor Y.M."/>
            <person name="Samsulrizal N.H."/>
            <person name="Jema'on N.A."/>
            <person name="Low K.O."/>
            <person name="Ramli A.N."/>
            <person name="Alias N.I."/>
            <person name="Damis S.I."/>
            <person name="Fuzi S.F."/>
            <person name="Isa M.N."/>
            <person name="Murad A.M."/>
            <person name="Raih M.F."/>
            <person name="Bakar F.D."/>
            <person name="Najimudin N."/>
            <person name="Mahadi N.M."/>
            <person name="Illias R.M."/>
        </authorList>
    </citation>
    <scope>NUCLEOTIDE SEQUENCE [LARGE SCALE GENOMIC DNA]</scope>
    <source>
        <strain evidence="2 3">G1</strain>
    </source>
</reference>
<dbReference type="STRING" id="1246626.BleG1_3300"/>
<dbReference type="KEGG" id="ble:BleG1_3300"/>
<protein>
    <submittedName>
        <fullName evidence="2">Acetyltransferase</fullName>
    </submittedName>
</protein>
<dbReference type="HOGENOM" id="CLU_013985_13_2_9"/>
<name>A0A060M087_9BACI</name>
<dbReference type="GO" id="GO:0016747">
    <property type="term" value="F:acyltransferase activity, transferring groups other than amino-acyl groups"/>
    <property type="evidence" value="ECO:0007669"/>
    <property type="project" value="InterPro"/>
</dbReference>
<dbReference type="Pfam" id="PF00583">
    <property type="entry name" value="Acetyltransf_1"/>
    <property type="match status" value="1"/>
</dbReference>